<organism evidence="3 4">
    <name type="scientific">Russula ochroleuca</name>
    <dbReference type="NCBI Taxonomy" id="152965"/>
    <lineage>
        <taxon>Eukaryota</taxon>
        <taxon>Fungi</taxon>
        <taxon>Dikarya</taxon>
        <taxon>Basidiomycota</taxon>
        <taxon>Agaricomycotina</taxon>
        <taxon>Agaricomycetes</taxon>
        <taxon>Russulales</taxon>
        <taxon>Russulaceae</taxon>
        <taxon>Russula</taxon>
    </lineage>
</organism>
<evidence type="ECO:0000313" key="3">
    <source>
        <dbReference type="EMBL" id="KAF8471663.1"/>
    </source>
</evidence>
<name>A0A9P5MQ67_9AGAM</name>
<dbReference type="GO" id="GO:0000164">
    <property type="term" value="C:protein phosphatase type 1 complex"/>
    <property type="evidence" value="ECO:0007669"/>
    <property type="project" value="TreeGrafter"/>
</dbReference>
<dbReference type="Proteomes" id="UP000759537">
    <property type="component" value="Unassembled WGS sequence"/>
</dbReference>
<dbReference type="PROSITE" id="PS51159">
    <property type="entry name" value="CBM21"/>
    <property type="match status" value="1"/>
</dbReference>
<accession>A0A9P5MQ67</accession>
<sequence>MPSTVLVTHGCSSIRDLQRSRNSSAATPPWIPRRLASSLSSRRVSSNLVSVTTNFNDDTNSTPRLNAAVRMPPLPRKKSGEPLKSSLKLKRTPSWGSLTVITDPVNSSSPKSAPATLAHKGVRFHSQLEHVKLFLAKQKPLAVSRDGNLTDTSGTESEVPPLIYAHSDDLKERPLVMHHIDVPTAPSLSEDTRDVVVENIDLVGTTIEGIVRVRNLAFEKWITVRFTLDKWQTISEVTARYKESLPDGTFDRFMFTIKLADVLSRAEEKTLYLAVRYSVAGREIWDNNSGRNYQVQVVREKAPEVNEETVVESREVPSQAGDIVDLRRKLEQVVKRGCPSDTTGSILAQESRHLWDPPSPTPSPPRRDATPSFRSEDSLAARYDIAASLRTPLHPPAAQETPSHARTSTHSSARPNSVLWLHSQTLHSPCDSPPPDTDEISSLFPNRDTDSVGHSDDENTAPSLLPHRSSGSGSRNHTRGGSIDPSDAPSVKRSPPTSPFGSPVSLPLPTFAAVRPDVNTSTAPRRL</sequence>
<feature type="region of interest" description="Disordered" evidence="1">
    <location>
        <begin position="337"/>
        <end position="373"/>
    </location>
</feature>
<feature type="compositionally biased region" description="Polar residues" evidence="1">
    <location>
        <begin position="518"/>
        <end position="527"/>
    </location>
</feature>
<dbReference type="GO" id="GO:2001069">
    <property type="term" value="F:glycogen binding"/>
    <property type="evidence" value="ECO:0007669"/>
    <property type="project" value="TreeGrafter"/>
</dbReference>
<proteinExistence type="predicted"/>
<reference evidence="3" key="2">
    <citation type="journal article" date="2020" name="Nat. Commun.">
        <title>Large-scale genome sequencing of mycorrhizal fungi provides insights into the early evolution of symbiotic traits.</title>
        <authorList>
            <person name="Miyauchi S."/>
            <person name="Kiss E."/>
            <person name="Kuo A."/>
            <person name="Drula E."/>
            <person name="Kohler A."/>
            <person name="Sanchez-Garcia M."/>
            <person name="Morin E."/>
            <person name="Andreopoulos B."/>
            <person name="Barry K.W."/>
            <person name="Bonito G."/>
            <person name="Buee M."/>
            <person name="Carver A."/>
            <person name="Chen C."/>
            <person name="Cichocki N."/>
            <person name="Clum A."/>
            <person name="Culley D."/>
            <person name="Crous P.W."/>
            <person name="Fauchery L."/>
            <person name="Girlanda M."/>
            <person name="Hayes R.D."/>
            <person name="Keri Z."/>
            <person name="LaButti K."/>
            <person name="Lipzen A."/>
            <person name="Lombard V."/>
            <person name="Magnuson J."/>
            <person name="Maillard F."/>
            <person name="Murat C."/>
            <person name="Nolan M."/>
            <person name="Ohm R.A."/>
            <person name="Pangilinan J."/>
            <person name="Pereira M.F."/>
            <person name="Perotto S."/>
            <person name="Peter M."/>
            <person name="Pfister S."/>
            <person name="Riley R."/>
            <person name="Sitrit Y."/>
            <person name="Stielow J.B."/>
            <person name="Szollosi G."/>
            <person name="Zifcakova L."/>
            <person name="Stursova M."/>
            <person name="Spatafora J.W."/>
            <person name="Tedersoo L."/>
            <person name="Vaario L.M."/>
            <person name="Yamada A."/>
            <person name="Yan M."/>
            <person name="Wang P."/>
            <person name="Xu J."/>
            <person name="Bruns T."/>
            <person name="Baldrian P."/>
            <person name="Vilgalys R."/>
            <person name="Dunand C."/>
            <person name="Henrissat B."/>
            <person name="Grigoriev I.V."/>
            <person name="Hibbett D."/>
            <person name="Nagy L.G."/>
            <person name="Martin F.M."/>
        </authorList>
    </citation>
    <scope>NUCLEOTIDE SEQUENCE</scope>
    <source>
        <strain evidence="3">Prilba</strain>
    </source>
</reference>
<dbReference type="InterPro" id="IPR005036">
    <property type="entry name" value="CBM21_dom"/>
</dbReference>
<dbReference type="InterPro" id="IPR038175">
    <property type="entry name" value="CBM21_dom_sf"/>
</dbReference>
<evidence type="ECO:0000256" key="1">
    <source>
        <dbReference type="SAM" id="MobiDB-lite"/>
    </source>
</evidence>
<feature type="compositionally biased region" description="Basic and acidic residues" evidence="1">
    <location>
        <begin position="447"/>
        <end position="457"/>
    </location>
</feature>
<feature type="region of interest" description="Disordered" evidence="1">
    <location>
        <begin position="390"/>
        <end position="527"/>
    </location>
</feature>
<dbReference type="GO" id="GO:0005979">
    <property type="term" value="P:regulation of glycogen biosynthetic process"/>
    <property type="evidence" value="ECO:0007669"/>
    <property type="project" value="TreeGrafter"/>
</dbReference>
<feature type="compositionally biased region" description="Polar residues" evidence="1">
    <location>
        <begin position="400"/>
        <end position="415"/>
    </location>
</feature>
<gene>
    <name evidence="3" type="ORF">DFH94DRAFT_199443</name>
</gene>
<feature type="compositionally biased region" description="Polar residues" evidence="1">
    <location>
        <begin position="55"/>
        <end position="64"/>
    </location>
</feature>
<feature type="region of interest" description="Disordered" evidence="1">
    <location>
        <begin position="55"/>
        <end position="88"/>
    </location>
</feature>
<reference evidence="3" key="1">
    <citation type="submission" date="2019-10" db="EMBL/GenBank/DDBJ databases">
        <authorList>
            <consortium name="DOE Joint Genome Institute"/>
            <person name="Kuo A."/>
            <person name="Miyauchi S."/>
            <person name="Kiss E."/>
            <person name="Drula E."/>
            <person name="Kohler A."/>
            <person name="Sanchez-Garcia M."/>
            <person name="Andreopoulos B."/>
            <person name="Barry K.W."/>
            <person name="Bonito G."/>
            <person name="Buee M."/>
            <person name="Carver A."/>
            <person name="Chen C."/>
            <person name="Cichocki N."/>
            <person name="Clum A."/>
            <person name="Culley D."/>
            <person name="Crous P.W."/>
            <person name="Fauchery L."/>
            <person name="Girlanda M."/>
            <person name="Hayes R."/>
            <person name="Keri Z."/>
            <person name="LaButti K."/>
            <person name="Lipzen A."/>
            <person name="Lombard V."/>
            <person name="Magnuson J."/>
            <person name="Maillard F."/>
            <person name="Morin E."/>
            <person name="Murat C."/>
            <person name="Nolan M."/>
            <person name="Ohm R."/>
            <person name="Pangilinan J."/>
            <person name="Pereira M."/>
            <person name="Perotto S."/>
            <person name="Peter M."/>
            <person name="Riley R."/>
            <person name="Sitrit Y."/>
            <person name="Stielow B."/>
            <person name="Szollosi G."/>
            <person name="Zifcakova L."/>
            <person name="Stursova M."/>
            <person name="Spatafora J.W."/>
            <person name="Tedersoo L."/>
            <person name="Vaario L.-M."/>
            <person name="Yamada A."/>
            <person name="Yan M."/>
            <person name="Wang P."/>
            <person name="Xu J."/>
            <person name="Bruns T."/>
            <person name="Baldrian P."/>
            <person name="Vilgalys R."/>
            <person name="Henrissat B."/>
            <person name="Grigoriev I.V."/>
            <person name="Hibbett D."/>
            <person name="Nagy L.G."/>
            <person name="Martin F.M."/>
        </authorList>
    </citation>
    <scope>NUCLEOTIDE SEQUENCE</scope>
    <source>
        <strain evidence="3">Prilba</strain>
    </source>
</reference>
<protein>
    <submittedName>
        <fullName evidence="3">Phosphatase regulatory subunit-domain-containing protein</fullName>
    </submittedName>
</protein>
<dbReference type="AlphaFoldDB" id="A0A9P5MQ67"/>
<dbReference type="GO" id="GO:0008157">
    <property type="term" value="F:protein phosphatase 1 binding"/>
    <property type="evidence" value="ECO:0007669"/>
    <property type="project" value="TreeGrafter"/>
</dbReference>
<dbReference type="OrthoDB" id="1881at2759"/>
<dbReference type="PANTHER" id="PTHR12307:SF36">
    <property type="entry name" value="GLYCOGEN-BINDING SUBUNIT 76A"/>
    <property type="match status" value="1"/>
</dbReference>
<keyword evidence="4" id="KW-1185">Reference proteome</keyword>
<evidence type="ECO:0000313" key="4">
    <source>
        <dbReference type="Proteomes" id="UP000759537"/>
    </source>
</evidence>
<dbReference type="PANTHER" id="PTHR12307">
    <property type="entry name" value="PROTEIN PHOSPHATASE 1 REGULATORY SUBUNIT"/>
    <property type="match status" value="1"/>
</dbReference>
<evidence type="ECO:0000259" key="2">
    <source>
        <dbReference type="PROSITE" id="PS51159"/>
    </source>
</evidence>
<dbReference type="Pfam" id="PF03370">
    <property type="entry name" value="CBM_21"/>
    <property type="match status" value="1"/>
</dbReference>
<dbReference type="Gene3D" id="2.60.40.2440">
    <property type="entry name" value="Carbohydrate binding type-21 domain"/>
    <property type="match status" value="1"/>
</dbReference>
<comment type="caution">
    <text evidence="3">The sequence shown here is derived from an EMBL/GenBank/DDBJ whole genome shotgun (WGS) entry which is preliminary data.</text>
</comment>
<dbReference type="EMBL" id="WHVB01000022">
    <property type="protein sequence ID" value="KAF8471663.1"/>
    <property type="molecule type" value="Genomic_DNA"/>
</dbReference>
<feature type="domain" description="CBM21" evidence="2">
    <location>
        <begin position="187"/>
        <end position="296"/>
    </location>
</feature>
<dbReference type="InterPro" id="IPR050782">
    <property type="entry name" value="PP1_regulatory_subunit_3"/>
</dbReference>